<evidence type="ECO:0000256" key="1">
    <source>
        <dbReference type="SAM" id="MobiDB-lite"/>
    </source>
</evidence>
<evidence type="ECO:0000313" key="3">
    <source>
        <dbReference type="EMBL" id="KAK5974104.1"/>
    </source>
</evidence>
<feature type="chain" id="PRO_5042884544" evidence="2">
    <location>
        <begin position="18"/>
        <end position="82"/>
    </location>
</feature>
<organism evidence="3 4">
    <name type="scientific">Trichostrongylus colubriformis</name>
    <name type="common">Black scour worm</name>
    <dbReference type="NCBI Taxonomy" id="6319"/>
    <lineage>
        <taxon>Eukaryota</taxon>
        <taxon>Metazoa</taxon>
        <taxon>Ecdysozoa</taxon>
        <taxon>Nematoda</taxon>
        <taxon>Chromadorea</taxon>
        <taxon>Rhabditida</taxon>
        <taxon>Rhabditina</taxon>
        <taxon>Rhabditomorpha</taxon>
        <taxon>Strongyloidea</taxon>
        <taxon>Trichostrongylidae</taxon>
        <taxon>Trichostrongylus</taxon>
    </lineage>
</organism>
<protein>
    <submittedName>
        <fullName evidence="3">Uncharacterized protein</fullName>
    </submittedName>
</protein>
<feature type="compositionally biased region" description="Basic and acidic residues" evidence="1">
    <location>
        <begin position="73"/>
        <end position="82"/>
    </location>
</feature>
<evidence type="ECO:0000313" key="4">
    <source>
        <dbReference type="Proteomes" id="UP001331761"/>
    </source>
</evidence>
<feature type="region of interest" description="Disordered" evidence="1">
    <location>
        <begin position="60"/>
        <end position="82"/>
    </location>
</feature>
<accession>A0AAN8J1B7</accession>
<proteinExistence type="predicted"/>
<gene>
    <name evidence="3" type="ORF">GCK32_021172</name>
</gene>
<evidence type="ECO:0000256" key="2">
    <source>
        <dbReference type="SAM" id="SignalP"/>
    </source>
</evidence>
<name>A0AAN8J1B7_TRICO</name>
<dbReference type="AlphaFoldDB" id="A0AAN8J1B7"/>
<dbReference type="Proteomes" id="UP001331761">
    <property type="component" value="Unassembled WGS sequence"/>
</dbReference>
<dbReference type="EMBL" id="WIXE01014665">
    <property type="protein sequence ID" value="KAK5974104.1"/>
    <property type="molecule type" value="Genomic_DNA"/>
</dbReference>
<feature type="signal peptide" evidence="2">
    <location>
        <begin position="1"/>
        <end position="17"/>
    </location>
</feature>
<keyword evidence="4" id="KW-1185">Reference proteome</keyword>
<keyword evidence="2" id="KW-0732">Signal</keyword>
<comment type="caution">
    <text evidence="3">The sequence shown here is derived from an EMBL/GenBank/DDBJ whole genome shotgun (WGS) entry which is preliminary data.</text>
</comment>
<reference evidence="3 4" key="1">
    <citation type="submission" date="2019-10" db="EMBL/GenBank/DDBJ databases">
        <title>Assembly and Annotation for the nematode Trichostrongylus colubriformis.</title>
        <authorList>
            <person name="Martin J."/>
        </authorList>
    </citation>
    <scope>NUCLEOTIDE SEQUENCE [LARGE SCALE GENOMIC DNA]</scope>
    <source>
        <strain evidence="3">G859</strain>
        <tissue evidence="3">Whole worm</tissue>
    </source>
</reference>
<sequence>MWLVVWLLLAILQPLWAALDTAAVIAIQNELNKHATELEMLLEHIKNLNARVMELGHPGPPGINGVPGFPGAKGEKGERGID</sequence>
<feature type="non-terminal residue" evidence="3">
    <location>
        <position position="82"/>
    </location>
</feature>